<reference evidence="1 2" key="1">
    <citation type="submission" date="2018-03" db="EMBL/GenBank/DDBJ databases">
        <title>Genome sequence of Moorella stamsii DSM 26217.</title>
        <authorList>
            <person name="Poehlein A."/>
            <person name="Daniel R."/>
        </authorList>
    </citation>
    <scope>NUCLEOTIDE SEQUENCE [LARGE SCALE GENOMIC DNA]</scope>
    <source>
        <strain evidence="2">DSM 26217</strain>
    </source>
</reference>
<dbReference type="Gene3D" id="3.90.550.10">
    <property type="entry name" value="Spore Coat Polysaccharide Biosynthesis Protein SpsA, Chain A"/>
    <property type="match status" value="1"/>
</dbReference>
<evidence type="ECO:0000313" key="2">
    <source>
        <dbReference type="Proteomes" id="UP000239430"/>
    </source>
</evidence>
<evidence type="ECO:0000313" key="1">
    <source>
        <dbReference type="EMBL" id="PRR75863.1"/>
    </source>
</evidence>
<name>A0A9X7P733_9FIRM</name>
<dbReference type="RefSeq" id="WP_054935806.1">
    <property type="nucleotide sequence ID" value="NZ_PVXL01000024.1"/>
</dbReference>
<sequence>MRQAVVVFTKVPRSGDIKTRLTKERGGILTPEEAKIFYEACLLDVIDSVIAACQEEGADFWVCHDAGGDGAYLSSLLKGLTHPGKVKGIFADRGGSFDDCMQFAADYILKPQSGARLADSVIIIGGDLPTLQPVTIKNALAALEKLSQSEAGRQAAGQCNDILTPAVGAAIVEAPCQEGGFSLVGYTCETPFDFHKVFYNMDGITALDMLVKKAGEKKIPFAALEMVPDIDIPIDLASAIPVMCSLELAAVTDPTVMVPRRTLAFLRELGLEAAALPPER</sequence>
<protein>
    <recommendedName>
        <fullName evidence="3">2-phospho-L-lactate guanylyltransferase</fullName>
    </recommendedName>
</protein>
<dbReference type="Pfam" id="PF09837">
    <property type="entry name" value="DUF2064"/>
    <property type="match status" value="1"/>
</dbReference>
<organism evidence="1 2">
    <name type="scientific">Neomoorella stamsii</name>
    <dbReference type="NCBI Taxonomy" id="1266720"/>
    <lineage>
        <taxon>Bacteria</taxon>
        <taxon>Bacillati</taxon>
        <taxon>Bacillota</taxon>
        <taxon>Clostridia</taxon>
        <taxon>Neomoorellales</taxon>
        <taxon>Neomoorellaceae</taxon>
        <taxon>Neomoorella</taxon>
    </lineage>
</organism>
<dbReference type="EMBL" id="PVXL01000024">
    <property type="protein sequence ID" value="PRR75863.1"/>
    <property type="molecule type" value="Genomic_DNA"/>
</dbReference>
<dbReference type="PANTHER" id="PTHR36529:SF1">
    <property type="entry name" value="GLYCOSYLTRANSFERASE"/>
    <property type="match status" value="1"/>
</dbReference>
<dbReference type="InterPro" id="IPR018641">
    <property type="entry name" value="Trfase_1_rSAM/seldom-assoc"/>
</dbReference>
<proteinExistence type="predicted"/>
<keyword evidence="2" id="KW-1185">Reference proteome</keyword>
<dbReference type="SUPFAM" id="SSF53448">
    <property type="entry name" value="Nucleotide-diphospho-sugar transferases"/>
    <property type="match status" value="1"/>
</dbReference>
<comment type="caution">
    <text evidence="1">The sequence shown here is derived from an EMBL/GenBank/DDBJ whole genome shotgun (WGS) entry which is preliminary data.</text>
</comment>
<evidence type="ECO:0008006" key="3">
    <source>
        <dbReference type="Google" id="ProtNLM"/>
    </source>
</evidence>
<accession>A0A9X7P733</accession>
<gene>
    <name evidence="1" type="ORF">MOST_07450</name>
</gene>
<dbReference type="InterPro" id="IPR029044">
    <property type="entry name" value="Nucleotide-diphossugar_trans"/>
</dbReference>
<dbReference type="PANTHER" id="PTHR36529">
    <property type="entry name" value="SLL1095 PROTEIN"/>
    <property type="match status" value="1"/>
</dbReference>
<dbReference type="AlphaFoldDB" id="A0A9X7P733"/>
<dbReference type="Proteomes" id="UP000239430">
    <property type="component" value="Unassembled WGS sequence"/>
</dbReference>